<dbReference type="GeneID" id="80908853"/>
<feature type="transmembrane region" description="Helical" evidence="2">
    <location>
        <begin position="30"/>
        <end position="53"/>
    </location>
</feature>
<keyword evidence="2" id="KW-1133">Transmembrane helix</keyword>
<keyword evidence="4" id="KW-1185">Reference proteome</keyword>
<organism evidence="3 4">
    <name type="scientific">Didymosphaeria variabile</name>
    <dbReference type="NCBI Taxonomy" id="1932322"/>
    <lineage>
        <taxon>Eukaryota</taxon>
        <taxon>Fungi</taxon>
        <taxon>Dikarya</taxon>
        <taxon>Ascomycota</taxon>
        <taxon>Pezizomycotina</taxon>
        <taxon>Dothideomycetes</taxon>
        <taxon>Pleosporomycetidae</taxon>
        <taxon>Pleosporales</taxon>
        <taxon>Massarineae</taxon>
        <taxon>Didymosphaeriaceae</taxon>
        <taxon>Didymosphaeria</taxon>
    </lineage>
</organism>
<evidence type="ECO:0000256" key="1">
    <source>
        <dbReference type="SAM" id="MobiDB-lite"/>
    </source>
</evidence>
<keyword evidence="2" id="KW-0812">Transmembrane</keyword>
<evidence type="ECO:0000313" key="3">
    <source>
        <dbReference type="EMBL" id="KAJ4353593.1"/>
    </source>
</evidence>
<protein>
    <submittedName>
        <fullName evidence="3">Uncharacterized protein</fullName>
    </submittedName>
</protein>
<evidence type="ECO:0000313" key="4">
    <source>
        <dbReference type="Proteomes" id="UP001140513"/>
    </source>
</evidence>
<dbReference type="Proteomes" id="UP001140513">
    <property type="component" value="Unassembled WGS sequence"/>
</dbReference>
<accession>A0A9W8XM09</accession>
<dbReference type="RefSeq" id="XP_056071367.1">
    <property type="nucleotide sequence ID" value="XM_056214100.1"/>
</dbReference>
<feature type="region of interest" description="Disordered" evidence="1">
    <location>
        <begin position="106"/>
        <end position="143"/>
    </location>
</feature>
<name>A0A9W8XM09_9PLEO</name>
<dbReference type="EMBL" id="JAPEUX010000004">
    <property type="protein sequence ID" value="KAJ4353593.1"/>
    <property type="molecule type" value="Genomic_DNA"/>
</dbReference>
<dbReference type="AlphaFoldDB" id="A0A9W8XM09"/>
<gene>
    <name evidence="3" type="ORF">N0V89_005323</name>
</gene>
<proteinExistence type="predicted"/>
<sequence length="193" mass="21262">MDTLDGGIMPIDPQIDHLIMSKSDDIQDPWLVASYVFGVTSLVLFILFALWVLRDLHKKKVARQQHSRRASQILPLYLNTGQDDAARSADGGEDIQLRRLSRRVSVPRPLHAQRQRSETPGSPLDGGDAEGADGSPHSLGSNDTVVRYHMPRAGLPRTPVRSHSVDTLPQYEEVEPEGGWKKAQLAGGIGRAM</sequence>
<evidence type="ECO:0000256" key="2">
    <source>
        <dbReference type="SAM" id="Phobius"/>
    </source>
</evidence>
<keyword evidence="2" id="KW-0472">Membrane</keyword>
<dbReference type="OrthoDB" id="414698at2759"/>
<comment type="caution">
    <text evidence="3">The sequence shown here is derived from an EMBL/GenBank/DDBJ whole genome shotgun (WGS) entry which is preliminary data.</text>
</comment>
<reference evidence="3" key="1">
    <citation type="submission" date="2022-10" db="EMBL/GenBank/DDBJ databases">
        <title>Tapping the CABI collections for fungal endophytes: first genome assemblies for Collariella, Neodidymelliopsis, Ascochyta clinopodiicola, Didymella pomorum, Didymosphaeria variabile, Neocosmospora piperis and Neocucurbitaria cava.</title>
        <authorList>
            <person name="Hill R."/>
        </authorList>
    </citation>
    <scope>NUCLEOTIDE SEQUENCE</scope>
    <source>
        <strain evidence="3">IMI 356815</strain>
    </source>
</reference>